<dbReference type="EMBL" id="CP092866">
    <property type="protein sequence ID" value="UYV67151.1"/>
    <property type="molecule type" value="Genomic_DNA"/>
</dbReference>
<dbReference type="PANTHER" id="PTHR23427:SF2">
    <property type="entry name" value="SURFEIT LOCUS PROTEIN 1"/>
    <property type="match status" value="1"/>
</dbReference>
<keyword evidence="6" id="KW-0496">Mitochondrion</keyword>
<reference evidence="7 8" key="1">
    <citation type="submission" date="2022-01" db="EMBL/GenBank/DDBJ databases">
        <title>A chromosomal length assembly of Cordylochernes scorpioides.</title>
        <authorList>
            <person name="Zeh D."/>
            <person name="Zeh J."/>
        </authorList>
    </citation>
    <scope>NUCLEOTIDE SEQUENCE [LARGE SCALE GENOMIC DNA]</scope>
    <source>
        <strain evidence="7">IN4F17</strain>
        <tissue evidence="7">Whole Body</tissue>
    </source>
</reference>
<dbReference type="InterPro" id="IPR045214">
    <property type="entry name" value="Surf1/Surf4"/>
</dbReference>
<feature type="transmembrane region" description="Helical" evidence="6">
    <location>
        <begin position="30"/>
        <end position="48"/>
    </location>
</feature>
<dbReference type="InterPro" id="IPR002994">
    <property type="entry name" value="Surf1/Shy1"/>
</dbReference>
<sequence>MWRTIASVRKVQSSAVELKKYFNKARPPNALEYSLLIFPGTFLALGTWQIQRLKWKEDLIAKLKERTAMAPIELPEDLRKLEDMEYYPVVVRGHYDHSREVFIKPRTLHLENAGRLESGIMSSPKHGAHVITPFMVSGRNEEILINRGWVPTSHLNPKTRESGQVTGEVSVVGLVRKSDKRPPLGKKQLELDNKSYLYRDIDAIAFSLGTAPVMLDAIEGGRGAAGRWGEARAAEVQVLAVWAAEVQDIRGHQWGRVVRPAWGWWTA</sequence>
<evidence type="ECO:0000256" key="6">
    <source>
        <dbReference type="RuleBase" id="RU363076"/>
    </source>
</evidence>
<keyword evidence="3 6" id="KW-0812">Transmembrane</keyword>
<dbReference type="PANTHER" id="PTHR23427">
    <property type="entry name" value="SURFEIT LOCUS PROTEIN"/>
    <property type="match status" value="1"/>
</dbReference>
<name>A0ABY6KE77_9ARAC</name>
<accession>A0ABY6KE77</accession>
<organism evidence="7 8">
    <name type="scientific">Cordylochernes scorpioides</name>
    <dbReference type="NCBI Taxonomy" id="51811"/>
    <lineage>
        <taxon>Eukaryota</taxon>
        <taxon>Metazoa</taxon>
        <taxon>Ecdysozoa</taxon>
        <taxon>Arthropoda</taxon>
        <taxon>Chelicerata</taxon>
        <taxon>Arachnida</taxon>
        <taxon>Pseudoscorpiones</taxon>
        <taxon>Cheliferoidea</taxon>
        <taxon>Chernetidae</taxon>
        <taxon>Cordylochernes</taxon>
    </lineage>
</organism>
<evidence type="ECO:0000256" key="5">
    <source>
        <dbReference type="ARBA" id="ARBA00023136"/>
    </source>
</evidence>
<dbReference type="CDD" id="cd06662">
    <property type="entry name" value="SURF1"/>
    <property type="match status" value="1"/>
</dbReference>
<protein>
    <recommendedName>
        <fullName evidence="6">SURF1-like protein</fullName>
    </recommendedName>
</protein>
<keyword evidence="6" id="KW-0999">Mitochondrion inner membrane</keyword>
<evidence type="ECO:0000256" key="1">
    <source>
        <dbReference type="ARBA" id="ARBA00004370"/>
    </source>
</evidence>
<keyword evidence="4 6" id="KW-1133">Transmembrane helix</keyword>
<comment type="similarity">
    <text evidence="2 6">Belongs to the SURF1 family.</text>
</comment>
<comment type="caution">
    <text evidence="6">Lacks conserved residue(s) required for the propagation of feature annotation.</text>
</comment>
<dbReference type="PROSITE" id="PS50895">
    <property type="entry name" value="SURF1"/>
    <property type="match status" value="1"/>
</dbReference>
<evidence type="ECO:0000256" key="3">
    <source>
        <dbReference type="ARBA" id="ARBA00022692"/>
    </source>
</evidence>
<evidence type="ECO:0000256" key="2">
    <source>
        <dbReference type="ARBA" id="ARBA00007165"/>
    </source>
</evidence>
<evidence type="ECO:0000313" key="8">
    <source>
        <dbReference type="Proteomes" id="UP001235939"/>
    </source>
</evidence>
<keyword evidence="5 6" id="KW-0472">Membrane</keyword>
<comment type="function">
    <text evidence="6">Probably involved in the biogenesis of the COX complex.</text>
</comment>
<evidence type="ECO:0000256" key="4">
    <source>
        <dbReference type="ARBA" id="ARBA00022989"/>
    </source>
</evidence>
<evidence type="ECO:0000313" key="7">
    <source>
        <dbReference type="EMBL" id="UYV67151.1"/>
    </source>
</evidence>
<gene>
    <name evidence="7" type="ORF">LAZ67_4004097</name>
</gene>
<proteinExistence type="inferred from homology"/>
<comment type="subcellular location">
    <subcellularLocation>
        <location evidence="1">Membrane</location>
    </subcellularLocation>
    <subcellularLocation>
        <location evidence="6">Mitochondrion inner membrane</location>
        <topology evidence="6">Multi-pass membrane protein</topology>
    </subcellularLocation>
</comment>
<keyword evidence="8" id="KW-1185">Reference proteome</keyword>
<dbReference type="Pfam" id="PF02104">
    <property type="entry name" value="SURF1"/>
    <property type="match status" value="1"/>
</dbReference>
<dbReference type="Proteomes" id="UP001235939">
    <property type="component" value="Chromosome 04"/>
</dbReference>